<feature type="compositionally biased region" description="Low complexity" evidence="1">
    <location>
        <begin position="83"/>
        <end position="98"/>
    </location>
</feature>
<dbReference type="InterPro" id="IPR001849">
    <property type="entry name" value="PH_domain"/>
</dbReference>
<dbReference type="PROSITE" id="PS50112">
    <property type="entry name" value="PAS"/>
    <property type="match status" value="1"/>
</dbReference>
<gene>
    <name evidence="5" type="ORF">FDP41_003708</name>
</gene>
<dbReference type="VEuPathDB" id="AmoebaDB:NF0078220"/>
<dbReference type="GO" id="GO:0006355">
    <property type="term" value="P:regulation of DNA-templated transcription"/>
    <property type="evidence" value="ECO:0007669"/>
    <property type="project" value="InterPro"/>
</dbReference>
<dbReference type="CDD" id="cd07440">
    <property type="entry name" value="RGS"/>
    <property type="match status" value="1"/>
</dbReference>
<dbReference type="InterPro" id="IPR052994">
    <property type="entry name" value="Tiny_macrocysts_regulators"/>
</dbReference>
<dbReference type="PANTHER" id="PTHR31600">
    <property type="entry name" value="TINY MACROCYSTS PROTEIN B-RELATED"/>
    <property type="match status" value="1"/>
</dbReference>
<dbReference type="RefSeq" id="XP_044561768.1">
    <property type="nucleotide sequence ID" value="XM_044707042.1"/>
</dbReference>
<dbReference type="SUPFAM" id="SSF48097">
    <property type="entry name" value="Regulator of G-protein signaling, RGS"/>
    <property type="match status" value="1"/>
</dbReference>
<dbReference type="AlphaFoldDB" id="A0A6A5BUP8"/>
<evidence type="ECO:0000313" key="6">
    <source>
        <dbReference type="Proteomes" id="UP000444721"/>
    </source>
</evidence>
<feature type="domain" description="PAS" evidence="3">
    <location>
        <begin position="211"/>
        <end position="263"/>
    </location>
</feature>
<feature type="region of interest" description="Disordered" evidence="1">
    <location>
        <begin position="81"/>
        <end position="101"/>
    </location>
</feature>
<feature type="compositionally biased region" description="Gly residues" evidence="1">
    <location>
        <begin position="181"/>
        <end position="192"/>
    </location>
</feature>
<dbReference type="InterPro" id="IPR000014">
    <property type="entry name" value="PAS"/>
</dbReference>
<dbReference type="PANTHER" id="PTHR31600:SF2">
    <property type="entry name" value="GAMETE ENRICHED GENE 10 PROTEIN-RELATED"/>
    <property type="match status" value="1"/>
</dbReference>
<feature type="domain" description="RGS" evidence="4">
    <location>
        <begin position="501"/>
        <end position="615"/>
    </location>
</feature>
<sequence>MPTKLRPISSLRKKNPKMQQHIPFSEEDSNYENNSLPSLSGYLQQKSGFFGRWKKFWFVLSNGILYKFKSSKDTQPIEEYDISGSTTTSSHSPSTCSSQQVPQRILHNGKHVCGKENSIALFFQEGSETLILLANDVQDHLQWMDALNRSLPKHLRLTLSTAAIGDAASNSSGSNSSLNGSGHGPLFSGGGSFTLPPPPSSNHSSFGQPSRMESMLQVLEAVLDPTVISDSDGKIVGFNKAAEELFGWRKDEVLSKNVSILMPTMYAQHHDGYITRFKKWQDKRLIGKPRRLLAKHKQGHNTPIEISLGEIPHEEVPNDNMAFVAVFRPSIEDHTHLNNNNNNINNNSPFDSMSDFPNYPYSSSANSSLESSPLSTDSKDDPFCSGASSSFGNKKADSATTTTTSSVSSSAFSLDQDIERALHCNREKLDQRLSAFVTSMKSSIDSEYSILEKKFLLLQHQVNIVEQENERLFQQTEKQHEHIKLLEEELGVLQKTSDKFSLVQLLKNESTFKVFLEYCHKNNTSDLVMFYKEADDFRNKYSQIEGVVGSMEDEAKRIYENYLSDHSVKNINLPFDSKSNVKYHLSTPTCDMFDLAINDTLAILKEVSFDKFCESGSGKATLQLLLL</sequence>
<evidence type="ECO:0000259" key="2">
    <source>
        <dbReference type="PROSITE" id="PS50003"/>
    </source>
</evidence>
<protein>
    <recommendedName>
        <fullName evidence="7">PH domain-containing protein</fullName>
    </recommendedName>
</protein>
<evidence type="ECO:0000259" key="4">
    <source>
        <dbReference type="PROSITE" id="PS50132"/>
    </source>
</evidence>
<evidence type="ECO:0000259" key="3">
    <source>
        <dbReference type="PROSITE" id="PS50112"/>
    </source>
</evidence>
<dbReference type="NCBIfam" id="TIGR00229">
    <property type="entry name" value="sensory_box"/>
    <property type="match status" value="1"/>
</dbReference>
<feature type="compositionally biased region" description="Low complexity" evidence="1">
    <location>
        <begin position="169"/>
        <end position="180"/>
    </location>
</feature>
<feature type="domain" description="PH" evidence="2">
    <location>
        <begin position="36"/>
        <end position="152"/>
    </location>
</feature>
<dbReference type="EMBL" id="VFQX01000035">
    <property type="protein sequence ID" value="KAF0977055.1"/>
    <property type="molecule type" value="Genomic_DNA"/>
</dbReference>
<dbReference type="VEuPathDB" id="AmoebaDB:NfTy_064960"/>
<dbReference type="Pfam" id="PF00615">
    <property type="entry name" value="RGS"/>
    <property type="match status" value="1"/>
</dbReference>
<dbReference type="Gene3D" id="3.30.450.20">
    <property type="entry name" value="PAS domain"/>
    <property type="match status" value="1"/>
</dbReference>
<evidence type="ECO:0008006" key="7">
    <source>
        <dbReference type="Google" id="ProtNLM"/>
    </source>
</evidence>
<dbReference type="GeneID" id="68110926"/>
<dbReference type="CDD" id="cd00130">
    <property type="entry name" value="PAS"/>
    <property type="match status" value="1"/>
</dbReference>
<proteinExistence type="predicted"/>
<dbReference type="VEuPathDB" id="AmoebaDB:FDP41_003708"/>
<dbReference type="SMART" id="SM00315">
    <property type="entry name" value="RGS"/>
    <property type="match status" value="1"/>
</dbReference>
<organism evidence="5 6">
    <name type="scientific">Naegleria fowleri</name>
    <name type="common">Brain eating amoeba</name>
    <dbReference type="NCBI Taxonomy" id="5763"/>
    <lineage>
        <taxon>Eukaryota</taxon>
        <taxon>Discoba</taxon>
        <taxon>Heterolobosea</taxon>
        <taxon>Tetramitia</taxon>
        <taxon>Eutetramitia</taxon>
        <taxon>Vahlkampfiidae</taxon>
        <taxon>Naegleria</taxon>
    </lineage>
</organism>
<name>A0A6A5BUP8_NAEFO</name>
<dbReference type="InterPro" id="IPR036305">
    <property type="entry name" value="RGS_sf"/>
</dbReference>
<feature type="region of interest" description="Disordered" evidence="1">
    <location>
        <begin position="168"/>
        <end position="210"/>
    </location>
</feature>
<dbReference type="PROSITE" id="PS50132">
    <property type="entry name" value="RGS"/>
    <property type="match status" value="1"/>
</dbReference>
<evidence type="ECO:0000256" key="1">
    <source>
        <dbReference type="SAM" id="MobiDB-lite"/>
    </source>
</evidence>
<dbReference type="Proteomes" id="UP000444721">
    <property type="component" value="Unassembled WGS sequence"/>
</dbReference>
<dbReference type="InterPro" id="IPR011993">
    <property type="entry name" value="PH-like_dom_sf"/>
</dbReference>
<evidence type="ECO:0000313" key="5">
    <source>
        <dbReference type="EMBL" id="KAF0977055.1"/>
    </source>
</evidence>
<feature type="compositionally biased region" description="Low complexity" evidence="1">
    <location>
        <begin position="362"/>
        <end position="376"/>
    </location>
</feature>
<accession>A0A6A5BUP8</accession>
<dbReference type="VEuPathDB" id="AmoebaDB:NF0078230"/>
<dbReference type="InterPro" id="IPR016137">
    <property type="entry name" value="RGS"/>
</dbReference>
<dbReference type="InterPro" id="IPR035965">
    <property type="entry name" value="PAS-like_dom_sf"/>
</dbReference>
<dbReference type="OrthoDB" id="10266999at2759"/>
<reference evidence="5 6" key="1">
    <citation type="journal article" date="2019" name="Sci. Rep.">
        <title>Nanopore sequencing improves the draft genome of the human pathogenic amoeba Naegleria fowleri.</title>
        <authorList>
            <person name="Liechti N."/>
            <person name="Schurch N."/>
            <person name="Bruggmann R."/>
            <person name="Wittwer M."/>
        </authorList>
    </citation>
    <scope>NUCLEOTIDE SEQUENCE [LARGE SCALE GENOMIC DNA]</scope>
    <source>
        <strain evidence="5 6">ATCC 30894</strain>
    </source>
</reference>
<feature type="region of interest" description="Disordered" evidence="1">
    <location>
        <begin position="361"/>
        <end position="382"/>
    </location>
</feature>
<feature type="region of interest" description="Disordered" evidence="1">
    <location>
        <begin position="1"/>
        <end position="32"/>
    </location>
</feature>
<dbReference type="SUPFAM" id="SSF50729">
    <property type="entry name" value="PH domain-like"/>
    <property type="match status" value="1"/>
</dbReference>
<dbReference type="Pfam" id="PF00169">
    <property type="entry name" value="PH"/>
    <property type="match status" value="1"/>
</dbReference>
<dbReference type="SMART" id="SM00091">
    <property type="entry name" value="PAS"/>
    <property type="match status" value="1"/>
</dbReference>
<dbReference type="Gene3D" id="1.10.167.10">
    <property type="entry name" value="Regulator of G-protein Signalling 4, domain 2"/>
    <property type="match status" value="1"/>
</dbReference>
<dbReference type="PROSITE" id="PS50003">
    <property type="entry name" value="PH_DOMAIN"/>
    <property type="match status" value="1"/>
</dbReference>
<dbReference type="InterPro" id="IPR044926">
    <property type="entry name" value="RGS_subdomain_2"/>
</dbReference>
<dbReference type="Pfam" id="PF00989">
    <property type="entry name" value="PAS"/>
    <property type="match status" value="1"/>
</dbReference>
<comment type="caution">
    <text evidence="5">The sequence shown here is derived from an EMBL/GenBank/DDBJ whole genome shotgun (WGS) entry which is preliminary data.</text>
</comment>
<keyword evidence="6" id="KW-1185">Reference proteome</keyword>
<dbReference type="SMART" id="SM00233">
    <property type="entry name" value="PH"/>
    <property type="match status" value="1"/>
</dbReference>
<dbReference type="SUPFAM" id="SSF55785">
    <property type="entry name" value="PYP-like sensor domain (PAS domain)"/>
    <property type="match status" value="1"/>
</dbReference>
<dbReference type="InterPro" id="IPR013767">
    <property type="entry name" value="PAS_fold"/>
</dbReference>
<dbReference type="Gene3D" id="2.30.29.30">
    <property type="entry name" value="Pleckstrin-homology domain (PH domain)/Phosphotyrosine-binding domain (PTB)"/>
    <property type="match status" value="1"/>
</dbReference>